<gene>
    <name evidence="1" type="primary">lptD</name>
    <name evidence="3" type="ORF">EBQ25_04955</name>
</gene>
<dbReference type="GO" id="GO:0009279">
    <property type="term" value="C:cell outer membrane"/>
    <property type="evidence" value="ECO:0007669"/>
    <property type="project" value="UniProtKB-SubCell"/>
</dbReference>
<dbReference type="Pfam" id="PF04453">
    <property type="entry name" value="LptD"/>
    <property type="match status" value="1"/>
</dbReference>
<dbReference type="HAMAP" id="MF_01411">
    <property type="entry name" value="LPS_assembly_LptD"/>
    <property type="match status" value="1"/>
</dbReference>
<name>A0A3M6QB67_9BURK</name>
<feature type="domain" description="LptD C-terminal" evidence="2">
    <location>
        <begin position="383"/>
        <end position="752"/>
    </location>
</feature>
<evidence type="ECO:0000256" key="1">
    <source>
        <dbReference type="HAMAP-Rule" id="MF_01411"/>
    </source>
</evidence>
<reference evidence="3 4" key="1">
    <citation type="submission" date="2018-10" db="EMBL/GenBank/DDBJ databases">
        <title>Comamonadaceae CDC group NO-1 genome sequencing and assembly.</title>
        <authorList>
            <person name="Bernier A.-M."/>
            <person name="Bernard K."/>
        </authorList>
    </citation>
    <scope>NUCLEOTIDE SEQUENCE [LARGE SCALE GENOMIC DNA]</scope>
    <source>
        <strain evidence="3 4">NML161473</strain>
    </source>
</reference>
<organism evidence="3 4">
    <name type="scientific">Allofranklinella schreckenbergeri</name>
    <dbReference type="NCBI Taxonomy" id="1076744"/>
    <lineage>
        <taxon>Bacteria</taxon>
        <taxon>Pseudomonadati</taxon>
        <taxon>Pseudomonadota</taxon>
        <taxon>Betaproteobacteria</taxon>
        <taxon>Burkholderiales</taxon>
        <taxon>Comamonadaceae</taxon>
        <taxon>Allofranklinella</taxon>
    </lineage>
</organism>
<dbReference type="GO" id="GO:0015920">
    <property type="term" value="P:lipopolysaccharide transport"/>
    <property type="evidence" value="ECO:0007669"/>
    <property type="project" value="InterPro"/>
</dbReference>
<keyword evidence="1" id="KW-0998">Cell outer membrane</keyword>
<keyword evidence="4" id="KW-1185">Reference proteome</keyword>
<evidence type="ECO:0000313" key="4">
    <source>
        <dbReference type="Proteomes" id="UP000267035"/>
    </source>
</evidence>
<dbReference type="Proteomes" id="UP000267035">
    <property type="component" value="Unassembled WGS sequence"/>
</dbReference>
<keyword evidence="1" id="KW-0472">Membrane</keyword>
<protein>
    <recommendedName>
        <fullName evidence="1">LPS-assembly protein LptD</fullName>
    </recommendedName>
</protein>
<comment type="caution">
    <text evidence="3">The sequence shown here is derived from an EMBL/GenBank/DDBJ whole genome shotgun (WGS) entry which is preliminary data.</text>
</comment>
<dbReference type="EMBL" id="RDQL01000005">
    <property type="protein sequence ID" value="RMX00418.1"/>
    <property type="molecule type" value="Genomic_DNA"/>
</dbReference>
<dbReference type="InterPro" id="IPR007543">
    <property type="entry name" value="LptD_C"/>
</dbReference>
<dbReference type="PANTHER" id="PTHR30189">
    <property type="entry name" value="LPS-ASSEMBLY PROTEIN"/>
    <property type="match status" value="1"/>
</dbReference>
<comment type="subunit">
    <text evidence="1">Component of the lipopolysaccharide transport and assembly complex. Interacts with LptE and LptA.</text>
</comment>
<dbReference type="GO" id="GO:1990351">
    <property type="term" value="C:transporter complex"/>
    <property type="evidence" value="ECO:0007669"/>
    <property type="project" value="TreeGrafter"/>
</dbReference>
<dbReference type="AlphaFoldDB" id="A0A3M6QB67"/>
<accession>A0A3M6QB67</accession>
<comment type="function">
    <text evidence="1">Together with LptE, is involved in the assembly of lipopolysaccharide (LPS) at the surface of the outer membrane.</text>
</comment>
<comment type="caution">
    <text evidence="1">Lacks conserved residue(s) required for the propagation of feature annotation.</text>
</comment>
<keyword evidence="1" id="KW-0732">Signal</keyword>
<evidence type="ECO:0000259" key="2">
    <source>
        <dbReference type="Pfam" id="PF04453"/>
    </source>
</evidence>
<comment type="similarity">
    <text evidence="1">Belongs to the LptD family.</text>
</comment>
<dbReference type="GO" id="GO:0043165">
    <property type="term" value="P:Gram-negative-bacterium-type cell outer membrane assembly"/>
    <property type="evidence" value="ECO:0007669"/>
    <property type="project" value="UniProtKB-UniRule"/>
</dbReference>
<evidence type="ECO:0000313" key="3">
    <source>
        <dbReference type="EMBL" id="RMX00418.1"/>
    </source>
</evidence>
<comment type="subcellular location">
    <subcellularLocation>
        <location evidence="1">Cell outer membrane</location>
    </subcellularLocation>
</comment>
<sequence length="875" mass="97041">MAALGAGAQHNPKQNAFERALRRPLLPNKPGDIFAALPATGRLSKTLRNGHFVNTKGFASIPATPRFVNLCSGVRRRAASAAALASLAWLAQPLTAYGDEAPARGAAPLQPSALLQEAIPAQQAAKRPIFLSGDSIEGQQTASEADATPADAHIRIQGNARLRRANTLIQADALQYHPASRTATASGHVHIDNAGDVYQGEHLELELDTYAGHFQPVNYRLLRNQAHGQAKRVDFIDRDRYVVHEGDYTTCPRIEHDPDWRPAWQLRARKLTIDRAADVGIVHGAVLDFMGVPILPLPYLDFPLSGQRKSGLLPPTLGLDSTSGLQYAQPYYWNIAPNRDATLTGALMSKRGISLGGQFRYLEPGYSGEVAAQWMPSDRLRDRQRWSAAARHQQVLASPVGDVRLELDARRVSDANYWRDFPRSGYNLNERLLRSELGATWQGGRQKDLTVLLRARKWQTLQDVDSVILPPYDMLPQLHVRYTPWEIGAGLDFSLELDSTRFRADKAFAAQLTDGQRSYAQAKLSRPFIAPQGFLTPALQLHASHYRLDSPLAGRQSRSLALPTLSLDSSLVFERPTTLRNRALLQTLEPRAFYTYTPYRDQSMLPMYDSAGLDFTFASIFAPNSFVGHDRIADNHLLTAGLTSRLLDADSGAELLRASFAQRLRFADQRVTAPGVPGQDKGWSDVLLGANVNWSPRWASSGVIQYNYDQRHTARYTLTGHYKPGQYRVLSAGYRMKHNASKQIELGWQWPLNAGSASPAALAANGALRPELARNQGRWYTVGRLNYSLQDKKLVDTVIGLEYSSCCWAGRIVLERLQNSARTANTRVLFQLELAGLSRINIGSNPLASLRTHVPYYEDIHTPVAPPGSRFTQYD</sequence>
<proteinExistence type="inferred from homology"/>
<dbReference type="InterPro" id="IPR050218">
    <property type="entry name" value="LptD"/>
</dbReference>
<dbReference type="PANTHER" id="PTHR30189:SF1">
    <property type="entry name" value="LPS-ASSEMBLY PROTEIN LPTD"/>
    <property type="match status" value="1"/>
</dbReference>
<dbReference type="InterPro" id="IPR020889">
    <property type="entry name" value="LipoPS_assembly_LptD"/>
</dbReference>